<gene>
    <name evidence="8" type="ORF">VM95_10730</name>
</gene>
<evidence type="ECO:0000313" key="9">
    <source>
        <dbReference type="Proteomes" id="UP000033699"/>
    </source>
</evidence>
<dbReference type="InterPro" id="IPR003838">
    <property type="entry name" value="ABC3_permease_C"/>
</dbReference>
<accession>A0A0F2TI29</accession>
<evidence type="ECO:0000313" key="8">
    <source>
        <dbReference type="EMBL" id="KJS62156.1"/>
    </source>
</evidence>
<comment type="subcellular location">
    <subcellularLocation>
        <location evidence="1">Cell membrane</location>
        <topology evidence="1">Multi-pass membrane protein</topology>
    </subcellularLocation>
</comment>
<keyword evidence="5 6" id="KW-0472">Membrane</keyword>
<dbReference type="AlphaFoldDB" id="A0A0F2TI29"/>
<feature type="transmembrane region" description="Helical" evidence="6">
    <location>
        <begin position="198"/>
        <end position="219"/>
    </location>
</feature>
<feature type="transmembrane region" description="Helical" evidence="6">
    <location>
        <begin position="20"/>
        <end position="44"/>
    </location>
</feature>
<feature type="transmembrane region" description="Helical" evidence="6">
    <location>
        <begin position="715"/>
        <end position="739"/>
    </location>
</feature>
<dbReference type="RefSeq" id="WP_045694617.1">
    <property type="nucleotide sequence ID" value="NZ_JZKH01000016.1"/>
</dbReference>
<name>A0A0F2TI29_STRR3</name>
<feature type="domain" description="ABC3 transporter permease C-terminal" evidence="7">
    <location>
        <begin position="204"/>
        <end position="317"/>
    </location>
</feature>
<evidence type="ECO:0000259" key="7">
    <source>
        <dbReference type="Pfam" id="PF02687"/>
    </source>
</evidence>
<dbReference type="GO" id="GO:0005886">
    <property type="term" value="C:plasma membrane"/>
    <property type="evidence" value="ECO:0007669"/>
    <property type="project" value="UniProtKB-SubCell"/>
</dbReference>
<feature type="transmembrane region" description="Helical" evidence="6">
    <location>
        <begin position="415"/>
        <end position="438"/>
    </location>
</feature>
<dbReference type="OrthoDB" id="4871813at2"/>
<organism evidence="8 9">
    <name type="scientific">Streptomyces rubellomurinus (strain ATCC 31215)</name>
    <dbReference type="NCBI Taxonomy" id="359131"/>
    <lineage>
        <taxon>Bacteria</taxon>
        <taxon>Bacillati</taxon>
        <taxon>Actinomycetota</taxon>
        <taxon>Actinomycetes</taxon>
        <taxon>Kitasatosporales</taxon>
        <taxon>Streptomycetaceae</taxon>
        <taxon>Streptomyces</taxon>
    </lineage>
</organism>
<feature type="domain" description="ABC3 transporter permease C-terminal" evidence="7">
    <location>
        <begin position="630"/>
        <end position="742"/>
    </location>
</feature>
<keyword evidence="9" id="KW-1185">Reference proteome</keyword>
<evidence type="ECO:0000256" key="6">
    <source>
        <dbReference type="SAM" id="Phobius"/>
    </source>
</evidence>
<dbReference type="InterPro" id="IPR038766">
    <property type="entry name" value="Membrane_comp_ABC_pdt"/>
</dbReference>
<dbReference type="EMBL" id="JZKH01000016">
    <property type="protein sequence ID" value="KJS62156.1"/>
    <property type="molecule type" value="Genomic_DNA"/>
</dbReference>
<evidence type="ECO:0000256" key="3">
    <source>
        <dbReference type="ARBA" id="ARBA00022692"/>
    </source>
</evidence>
<evidence type="ECO:0000256" key="1">
    <source>
        <dbReference type="ARBA" id="ARBA00004651"/>
    </source>
</evidence>
<feature type="transmembrane region" description="Helical" evidence="6">
    <location>
        <begin position="680"/>
        <end position="703"/>
    </location>
</feature>
<comment type="caution">
    <text evidence="8">The sequence shown here is derived from an EMBL/GenBank/DDBJ whole genome shotgun (WGS) entry which is preliminary data.</text>
</comment>
<feature type="transmembrane region" description="Helical" evidence="6">
    <location>
        <begin position="336"/>
        <end position="354"/>
    </location>
</feature>
<dbReference type="PATRIC" id="fig|359131.3.peg.1868"/>
<dbReference type="Proteomes" id="UP000033699">
    <property type="component" value="Unassembled WGS sequence"/>
</dbReference>
<evidence type="ECO:0000256" key="4">
    <source>
        <dbReference type="ARBA" id="ARBA00022989"/>
    </source>
</evidence>
<protein>
    <submittedName>
        <fullName evidence="8">ABC transporter permease</fullName>
    </submittedName>
</protein>
<reference evidence="8 9" key="1">
    <citation type="submission" date="2015-02" db="EMBL/GenBank/DDBJ databases">
        <authorList>
            <person name="Ju K.-S."/>
            <person name="Doroghazi J.R."/>
            <person name="Metcalf W."/>
        </authorList>
    </citation>
    <scope>NUCLEOTIDE SEQUENCE [LARGE SCALE GENOMIC DNA]</scope>
    <source>
        <strain evidence="8 9">ATCC 31215</strain>
    </source>
</reference>
<dbReference type="PANTHER" id="PTHR30287">
    <property type="entry name" value="MEMBRANE COMPONENT OF PREDICTED ABC SUPERFAMILY METABOLITE UPTAKE TRANSPORTER"/>
    <property type="match status" value="1"/>
</dbReference>
<evidence type="ECO:0000256" key="5">
    <source>
        <dbReference type="ARBA" id="ARBA00023136"/>
    </source>
</evidence>
<feature type="transmembrane region" description="Helical" evidence="6">
    <location>
        <begin position="366"/>
        <end position="394"/>
    </location>
</feature>
<feature type="transmembrane region" description="Helical" evidence="6">
    <location>
        <begin position="294"/>
        <end position="315"/>
    </location>
</feature>
<dbReference type="Pfam" id="PF02687">
    <property type="entry name" value="FtsX"/>
    <property type="match status" value="2"/>
</dbReference>
<keyword evidence="4 6" id="KW-1133">Transmembrane helix</keyword>
<dbReference type="PANTHER" id="PTHR30287:SF2">
    <property type="entry name" value="BLL1001 PROTEIN"/>
    <property type="match status" value="1"/>
</dbReference>
<keyword evidence="3 6" id="KW-0812">Transmembrane</keyword>
<evidence type="ECO:0000256" key="2">
    <source>
        <dbReference type="ARBA" id="ARBA00022475"/>
    </source>
</evidence>
<sequence>MIPFSLRLTVSGGREALARLVTITAAVAIGVGLLLSTFAAVNALDRVNDRQRWMNTGAAGATATAPVDRLWWEAREDYHDGRSVFRVEVAAEGPTAPVPPGLTGLPAPGEYVASPALQKLLRDTPAAELADRFPGRLAGTVGDAALPSPDSLTVVVGGTVDEVRALPGATAVTSIATTVPAECDHACFGAGVHGDSMLLILTVVAGALIFPVLVFIGTATRLSAASREQRFAAMRLVGATPGQISVVSAVESAVAAVAGTLAGFGVYSALRPLVADVPFTGDRFFVTDLGLSPAQAAGVALGVPLAAAAAARLALRRVVVSPLGVSRRVTPKPPRAWRLIPLVAGLAELGYLVVRHPSTTSGQSAGYLSGFVLVMLGLVIGGPWLTMAAARAVARRTSRPASLIAMRRLADDPKTGFRAVAGLVLALFVTTATVGIIGTINAERGTALGGDALVRKAIVDDPLLAGDSVINGDVAGTIPAVSADVAAQARAVPGFEGMALAHENPARLGAVRRGDRPLVPVLVRCSELAQIPMVGHCAPGAAVAAVDRFQFVDLQSDSGHEWPAVPISPEEVDKLPVRLIYATTDGSTPAMERLRTIFSRNYPTHVARVADDWASEAQKKLQGWRQLANVVLLTTLPIAGCGLAVSVVAGLSDRRRPFAMLRLTGAPLRLLQRVVGLESALPLLVVAALAIGTGFASAALFLRSQMGYDLASPGALYYGLTSFGIVASLGIIASTLPLLRRITGPEAARNG</sequence>
<feature type="transmembrane region" description="Helical" evidence="6">
    <location>
        <begin position="627"/>
        <end position="652"/>
    </location>
</feature>
<keyword evidence="2" id="KW-1003">Cell membrane</keyword>
<proteinExistence type="predicted"/>